<dbReference type="AlphaFoldDB" id="A0AA88W6M5"/>
<sequence length="201" mass="22520">MDSSFNCLSSLSCELKIIRAKNTYFKSNGHLFVRCYLPCAGNKARVCLNTGEISSESNLCWNESFSLDCFGETNDSIDRLLKGNVVLELRFRRNKIPLFGRIGGSQLLGRAEIPWKSVLESPEIEFERWVVMVPTKRPQCLDGHLKPPAVQIVMNVQIPATTAVRRGRRRNGRSVKREECGCKSCEGCNDIFAIGAALEAF</sequence>
<proteinExistence type="predicted"/>
<evidence type="ECO:0000313" key="2">
    <source>
        <dbReference type="Proteomes" id="UP001188597"/>
    </source>
</evidence>
<reference evidence="1" key="1">
    <citation type="submission" date="2022-12" db="EMBL/GenBank/DDBJ databases">
        <title>Draft genome assemblies for two species of Escallonia (Escalloniales).</title>
        <authorList>
            <person name="Chanderbali A."/>
            <person name="Dervinis C."/>
            <person name="Anghel I."/>
            <person name="Soltis D."/>
            <person name="Soltis P."/>
            <person name="Zapata F."/>
        </authorList>
    </citation>
    <scope>NUCLEOTIDE SEQUENCE</scope>
    <source>
        <strain evidence="1">UCBG64.0493</strain>
        <tissue evidence="1">Leaf</tissue>
    </source>
</reference>
<organism evidence="1 2">
    <name type="scientific">Escallonia herrerae</name>
    <dbReference type="NCBI Taxonomy" id="1293975"/>
    <lineage>
        <taxon>Eukaryota</taxon>
        <taxon>Viridiplantae</taxon>
        <taxon>Streptophyta</taxon>
        <taxon>Embryophyta</taxon>
        <taxon>Tracheophyta</taxon>
        <taxon>Spermatophyta</taxon>
        <taxon>Magnoliopsida</taxon>
        <taxon>eudicotyledons</taxon>
        <taxon>Gunneridae</taxon>
        <taxon>Pentapetalae</taxon>
        <taxon>asterids</taxon>
        <taxon>campanulids</taxon>
        <taxon>Escalloniales</taxon>
        <taxon>Escalloniaceae</taxon>
        <taxon>Escallonia</taxon>
    </lineage>
</organism>
<keyword evidence="2" id="KW-1185">Reference proteome</keyword>
<dbReference type="SUPFAM" id="SSF49562">
    <property type="entry name" value="C2 domain (Calcium/lipid-binding domain, CaLB)"/>
    <property type="match status" value="1"/>
</dbReference>
<dbReference type="Proteomes" id="UP001188597">
    <property type="component" value="Unassembled WGS sequence"/>
</dbReference>
<dbReference type="InterPro" id="IPR035892">
    <property type="entry name" value="C2_domain_sf"/>
</dbReference>
<gene>
    <name evidence="1" type="ORF">RJ639_046964</name>
</gene>
<dbReference type="PANTHER" id="PTHR35503:SF2">
    <property type="entry name" value="OS04G0455700 PROTEIN"/>
    <property type="match status" value="1"/>
</dbReference>
<dbReference type="Gene3D" id="2.60.40.150">
    <property type="entry name" value="C2 domain"/>
    <property type="match status" value="1"/>
</dbReference>
<name>A0AA88W6M5_9ASTE</name>
<dbReference type="EMBL" id="JAVXUP010000786">
    <property type="protein sequence ID" value="KAK3020977.1"/>
    <property type="molecule type" value="Genomic_DNA"/>
</dbReference>
<evidence type="ECO:0000313" key="1">
    <source>
        <dbReference type="EMBL" id="KAK3020977.1"/>
    </source>
</evidence>
<protein>
    <recommendedName>
        <fullName evidence="3">C2 domain-containing protein</fullName>
    </recommendedName>
</protein>
<evidence type="ECO:0008006" key="3">
    <source>
        <dbReference type="Google" id="ProtNLM"/>
    </source>
</evidence>
<comment type="caution">
    <text evidence="1">The sequence shown here is derived from an EMBL/GenBank/DDBJ whole genome shotgun (WGS) entry which is preliminary data.</text>
</comment>
<accession>A0AA88W6M5</accession>
<dbReference type="PANTHER" id="PTHR35503">
    <property type="entry name" value="OSJNBA0006M15.15 PROTEIN"/>
    <property type="match status" value="1"/>
</dbReference>